<dbReference type="EMBL" id="CDRZ01000062">
    <property type="protein sequence ID" value="CEO88184.1"/>
    <property type="molecule type" value="Genomic_DNA"/>
</dbReference>
<dbReference type="AlphaFoldDB" id="A0A0B7MCC0"/>
<evidence type="ECO:0000256" key="1">
    <source>
        <dbReference type="ARBA" id="ARBA00007137"/>
    </source>
</evidence>
<keyword evidence="2 4" id="KW-0489">Methyltransferase</keyword>
<dbReference type="GO" id="GO:0015948">
    <property type="term" value="P:methanogenesis"/>
    <property type="evidence" value="ECO:0007669"/>
    <property type="project" value="InterPro"/>
</dbReference>
<dbReference type="GO" id="GO:0032259">
    <property type="term" value="P:methylation"/>
    <property type="evidence" value="ECO:0007669"/>
    <property type="project" value="UniProtKB-KW"/>
</dbReference>
<sequence length="100" mass="11684">MVDEDKMAVHVIEEVIEKEINFLEHKHTRKHLRAGELWKPIISQRQTFEEWEAKGCRRFENVARDRAKELLAVHEVEPLSPEVDAELDKIIASAQKTLAE</sequence>
<dbReference type="GO" id="GO:0008168">
    <property type="term" value="F:methyltransferase activity"/>
    <property type="evidence" value="ECO:0007669"/>
    <property type="project" value="UniProtKB-KW"/>
</dbReference>
<dbReference type="OrthoDB" id="7159274at2"/>
<dbReference type="RefSeq" id="WP_052835296.1">
    <property type="nucleotide sequence ID" value="NZ_CDRZ01000062.1"/>
</dbReference>
<protein>
    <submittedName>
        <fullName evidence="4">Trimethylamine:corrinoid methyltransferase</fullName>
    </submittedName>
</protein>
<dbReference type="Proteomes" id="UP000046155">
    <property type="component" value="Unassembled WGS sequence"/>
</dbReference>
<gene>
    <name evidence="4" type="ORF">SSCH_1540002</name>
</gene>
<keyword evidence="5" id="KW-1185">Reference proteome</keyword>
<evidence type="ECO:0000256" key="3">
    <source>
        <dbReference type="ARBA" id="ARBA00022679"/>
    </source>
</evidence>
<reference evidence="5" key="1">
    <citation type="submission" date="2015-01" db="EMBL/GenBank/DDBJ databases">
        <authorList>
            <person name="Manzoor Shahid"/>
            <person name="Zubair Saima"/>
        </authorList>
    </citation>
    <scope>NUCLEOTIDE SEQUENCE [LARGE SCALE GENOMIC DNA]</scope>
    <source>
        <strain evidence="5">Sp3</strain>
    </source>
</reference>
<evidence type="ECO:0000256" key="2">
    <source>
        <dbReference type="ARBA" id="ARBA00022603"/>
    </source>
</evidence>
<accession>A0A0B7MCC0</accession>
<keyword evidence="3 4" id="KW-0808">Transferase</keyword>
<dbReference type="InterPro" id="IPR038601">
    <property type="entry name" value="MttB-like_sf"/>
</dbReference>
<dbReference type="Gene3D" id="3.20.20.480">
    <property type="entry name" value="Trimethylamine methyltransferase-like"/>
    <property type="match status" value="1"/>
</dbReference>
<proteinExistence type="inferred from homology"/>
<dbReference type="InterPro" id="IPR010426">
    <property type="entry name" value="MTTB_MeTrfase"/>
</dbReference>
<organism evidence="4 5">
    <name type="scientific">Syntrophaceticus schinkii</name>
    <dbReference type="NCBI Taxonomy" id="499207"/>
    <lineage>
        <taxon>Bacteria</taxon>
        <taxon>Bacillati</taxon>
        <taxon>Bacillota</taxon>
        <taxon>Clostridia</taxon>
        <taxon>Thermoanaerobacterales</taxon>
        <taxon>Thermoanaerobacterales Family III. Incertae Sedis</taxon>
        <taxon>Syntrophaceticus</taxon>
    </lineage>
</organism>
<dbReference type="Pfam" id="PF06253">
    <property type="entry name" value="MTTB"/>
    <property type="match status" value="1"/>
</dbReference>
<evidence type="ECO:0000313" key="5">
    <source>
        <dbReference type="Proteomes" id="UP000046155"/>
    </source>
</evidence>
<name>A0A0B7MCC0_9FIRM</name>
<comment type="similarity">
    <text evidence="1">Belongs to the trimethylamine methyltransferase family.</text>
</comment>
<evidence type="ECO:0000313" key="4">
    <source>
        <dbReference type="EMBL" id="CEO88184.1"/>
    </source>
</evidence>